<evidence type="ECO:0000256" key="3">
    <source>
        <dbReference type="ARBA" id="ARBA00022989"/>
    </source>
</evidence>
<feature type="transmembrane region" description="Helical" evidence="5">
    <location>
        <begin position="227"/>
        <end position="246"/>
    </location>
</feature>
<dbReference type="SUPFAM" id="SSF103473">
    <property type="entry name" value="MFS general substrate transporter"/>
    <property type="match status" value="1"/>
</dbReference>
<reference evidence="6" key="1">
    <citation type="journal article" date="2023" name="Mol. Phylogenet. Evol.">
        <title>Genome-scale phylogeny and comparative genomics of the fungal order Sordariales.</title>
        <authorList>
            <person name="Hensen N."/>
            <person name="Bonometti L."/>
            <person name="Westerberg I."/>
            <person name="Brannstrom I.O."/>
            <person name="Guillou S."/>
            <person name="Cros-Aarteil S."/>
            <person name="Calhoun S."/>
            <person name="Haridas S."/>
            <person name="Kuo A."/>
            <person name="Mondo S."/>
            <person name="Pangilinan J."/>
            <person name="Riley R."/>
            <person name="LaButti K."/>
            <person name="Andreopoulos B."/>
            <person name="Lipzen A."/>
            <person name="Chen C."/>
            <person name="Yan M."/>
            <person name="Daum C."/>
            <person name="Ng V."/>
            <person name="Clum A."/>
            <person name="Steindorff A."/>
            <person name="Ohm R.A."/>
            <person name="Martin F."/>
            <person name="Silar P."/>
            <person name="Natvig D.O."/>
            <person name="Lalanne C."/>
            <person name="Gautier V."/>
            <person name="Ament-Velasquez S.L."/>
            <person name="Kruys A."/>
            <person name="Hutchinson M.I."/>
            <person name="Powell A.J."/>
            <person name="Barry K."/>
            <person name="Miller A.N."/>
            <person name="Grigoriev I.V."/>
            <person name="Debuchy R."/>
            <person name="Gladieux P."/>
            <person name="Hiltunen Thoren M."/>
            <person name="Johannesson H."/>
        </authorList>
    </citation>
    <scope>NUCLEOTIDE SEQUENCE</scope>
    <source>
        <strain evidence="6">CBS 314.62</strain>
    </source>
</reference>
<keyword evidence="3 5" id="KW-1133">Transmembrane helix</keyword>
<evidence type="ECO:0000256" key="4">
    <source>
        <dbReference type="ARBA" id="ARBA00023136"/>
    </source>
</evidence>
<feature type="transmembrane region" description="Helical" evidence="5">
    <location>
        <begin position="126"/>
        <end position="151"/>
    </location>
</feature>
<evidence type="ECO:0000313" key="7">
    <source>
        <dbReference type="Proteomes" id="UP001270362"/>
    </source>
</evidence>
<dbReference type="EMBL" id="JAULSO010000004">
    <property type="protein sequence ID" value="KAK3683305.1"/>
    <property type="molecule type" value="Genomic_DNA"/>
</dbReference>
<name>A0AAE1C8P9_9PEZI</name>
<organism evidence="6 7">
    <name type="scientific">Podospora appendiculata</name>
    <dbReference type="NCBI Taxonomy" id="314037"/>
    <lineage>
        <taxon>Eukaryota</taxon>
        <taxon>Fungi</taxon>
        <taxon>Dikarya</taxon>
        <taxon>Ascomycota</taxon>
        <taxon>Pezizomycotina</taxon>
        <taxon>Sordariomycetes</taxon>
        <taxon>Sordariomycetidae</taxon>
        <taxon>Sordariales</taxon>
        <taxon>Podosporaceae</taxon>
        <taxon>Podospora</taxon>
    </lineage>
</organism>
<dbReference type="InterPro" id="IPR036259">
    <property type="entry name" value="MFS_trans_sf"/>
</dbReference>
<feature type="transmembrane region" description="Helical" evidence="5">
    <location>
        <begin position="188"/>
        <end position="206"/>
    </location>
</feature>
<sequence>MIRNPWTPMLLGLAVEVIAFVTLLFLPETLPGGYTNASILPTPSTSGSSQAITSTSAAIPSGHHSPSPAQRSLEFLGRAHSSLAFLVSDSCILLIVSAFIVHMLFLNRNVMLQYISTQYAVSIAQATVLISIRSGLVFLLCIIILPVISLSVRGRLGAKRADLVLSQVSAALLALGFLGVGLAPNLPVLVTGLLTNALGWGLFPFLRSLSTGLVEPHHVARLNSCIGVFDTAGLMVGSPLLAALFTKGIEVGGVWFGLPFLVCAAVVTVLGLILARVRV</sequence>
<keyword evidence="2 5" id="KW-0812">Transmembrane</keyword>
<evidence type="ECO:0000313" key="6">
    <source>
        <dbReference type="EMBL" id="KAK3683305.1"/>
    </source>
</evidence>
<dbReference type="PANTHER" id="PTHR23507:SF1">
    <property type="entry name" value="FI18259P1-RELATED"/>
    <property type="match status" value="1"/>
</dbReference>
<feature type="transmembrane region" description="Helical" evidence="5">
    <location>
        <begin position="83"/>
        <end position="106"/>
    </location>
</feature>
<protein>
    <recommendedName>
        <fullName evidence="8">Major facilitator superfamily (MFS) profile domain-containing protein</fullName>
    </recommendedName>
</protein>
<gene>
    <name evidence="6" type="ORF">B0T22DRAFT_244719</name>
</gene>
<evidence type="ECO:0000256" key="2">
    <source>
        <dbReference type="ARBA" id="ARBA00022692"/>
    </source>
</evidence>
<dbReference type="Gene3D" id="1.20.1250.20">
    <property type="entry name" value="MFS general substrate transporter like domains"/>
    <property type="match status" value="1"/>
</dbReference>
<feature type="transmembrane region" description="Helical" evidence="5">
    <location>
        <begin position="6"/>
        <end position="26"/>
    </location>
</feature>
<dbReference type="GO" id="GO:0022857">
    <property type="term" value="F:transmembrane transporter activity"/>
    <property type="evidence" value="ECO:0007669"/>
    <property type="project" value="TreeGrafter"/>
</dbReference>
<comment type="subcellular location">
    <subcellularLocation>
        <location evidence="1">Membrane</location>
        <topology evidence="1">Multi-pass membrane protein</topology>
    </subcellularLocation>
</comment>
<accession>A0AAE1C8P9</accession>
<evidence type="ECO:0008006" key="8">
    <source>
        <dbReference type="Google" id="ProtNLM"/>
    </source>
</evidence>
<evidence type="ECO:0000256" key="5">
    <source>
        <dbReference type="SAM" id="Phobius"/>
    </source>
</evidence>
<comment type="caution">
    <text evidence="6">The sequence shown here is derived from an EMBL/GenBank/DDBJ whole genome shotgun (WGS) entry which is preliminary data.</text>
</comment>
<feature type="transmembrane region" description="Helical" evidence="5">
    <location>
        <begin position="163"/>
        <end position="182"/>
    </location>
</feature>
<dbReference type="PANTHER" id="PTHR23507">
    <property type="entry name" value="ZGC:174356"/>
    <property type="match status" value="1"/>
</dbReference>
<dbReference type="AlphaFoldDB" id="A0AAE1C8P9"/>
<feature type="transmembrane region" description="Helical" evidence="5">
    <location>
        <begin position="252"/>
        <end position="275"/>
    </location>
</feature>
<evidence type="ECO:0000256" key="1">
    <source>
        <dbReference type="ARBA" id="ARBA00004141"/>
    </source>
</evidence>
<proteinExistence type="predicted"/>
<dbReference type="Proteomes" id="UP001270362">
    <property type="component" value="Unassembled WGS sequence"/>
</dbReference>
<dbReference type="GO" id="GO:0016020">
    <property type="term" value="C:membrane"/>
    <property type="evidence" value="ECO:0007669"/>
    <property type="project" value="UniProtKB-SubCell"/>
</dbReference>
<reference evidence="6" key="2">
    <citation type="submission" date="2023-06" db="EMBL/GenBank/DDBJ databases">
        <authorList>
            <consortium name="Lawrence Berkeley National Laboratory"/>
            <person name="Haridas S."/>
            <person name="Hensen N."/>
            <person name="Bonometti L."/>
            <person name="Westerberg I."/>
            <person name="Brannstrom I.O."/>
            <person name="Guillou S."/>
            <person name="Cros-Aarteil S."/>
            <person name="Calhoun S."/>
            <person name="Kuo A."/>
            <person name="Mondo S."/>
            <person name="Pangilinan J."/>
            <person name="Riley R."/>
            <person name="Labutti K."/>
            <person name="Andreopoulos B."/>
            <person name="Lipzen A."/>
            <person name="Chen C."/>
            <person name="Yanf M."/>
            <person name="Daum C."/>
            <person name="Ng V."/>
            <person name="Clum A."/>
            <person name="Steindorff A."/>
            <person name="Ohm R."/>
            <person name="Martin F."/>
            <person name="Silar P."/>
            <person name="Natvig D."/>
            <person name="Lalanne C."/>
            <person name="Gautier V."/>
            <person name="Ament-Velasquez S.L."/>
            <person name="Kruys A."/>
            <person name="Hutchinson M.I."/>
            <person name="Powell A.J."/>
            <person name="Barry K."/>
            <person name="Miller A.N."/>
            <person name="Grigoriev I.V."/>
            <person name="Debuchy R."/>
            <person name="Gladieux P."/>
            <person name="Thoren M.H."/>
            <person name="Johannesson H."/>
        </authorList>
    </citation>
    <scope>NUCLEOTIDE SEQUENCE</scope>
    <source>
        <strain evidence="6">CBS 314.62</strain>
    </source>
</reference>
<keyword evidence="4 5" id="KW-0472">Membrane</keyword>
<keyword evidence="7" id="KW-1185">Reference proteome</keyword>